<dbReference type="Proteomes" id="UP001597469">
    <property type="component" value="Unassembled WGS sequence"/>
</dbReference>
<proteinExistence type="predicted"/>
<dbReference type="EMBL" id="JBHULN010000007">
    <property type="protein sequence ID" value="MFD2571618.1"/>
    <property type="molecule type" value="Genomic_DNA"/>
</dbReference>
<gene>
    <name evidence="1" type="ORF">ACFSUS_13315</name>
</gene>
<keyword evidence="2" id="KW-1185">Reference proteome</keyword>
<organism evidence="1 2">
    <name type="scientific">Spirosoma soli</name>
    <dbReference type="NCBI Taxonomy" id="1770529"/>
    <lineage>
        <taxon>Bacteria</taxon>
        <taxon>Pseudomonadati</taxon>
        <taxon>Bacteroidota</taxon>
        <taxon>Cytophagia</taxon>
        <taxon>Cytophagales</taxon>
        <taxon>Cytophagaceae</taxon>
        <taxon>Spirosoma</taxon>
    </lineage>
</organism>
<reference evidence="2" key="1">
    <citation type="journal article" date="2019" name="Int. J. Syst. Evol. Microbiol.">
        <title>The Global Catalogue of Microorganisms (GCM) 10K type strain sequencing project: providing services to taxonomists for standard genome sequencing and annotation.</title>
        <authorList>
            <consortium name="The Broad Institute Genomics Platform"/>
            <consortium name="The Broad Institute Genome Sequencing Center for Infectious Disease"/>
            <person name="Wu L."/>
            <person name="Ma J."/>
        </authorList>
    </citation>
    <scope>NUCLEOTIDE SEQUENCE [LARGE SCALE GENOMIC DNA]</scope>
    <source>
        <strain evidence="2">KCTC 42805</strain>
    </source>
</reference>
<name>A0ABW5M5X7_9BACT</name>
<evidence type="ECO:0000313" key="2">
    <source>
        <dbReference type="Proteomes" id="UP001597469"/>
    </source>
</evidence>
<accession>A0ABW5M5X7</accession>
<evidence type="ECO:0008006" key="3">
    <source>
        <dbReference type="Google" id="ProtNLM"/>
    </source>
</evidence>
<protein>
    <recommendedName>
        <fullName evidence="3">Sigma-70 family RNA polymerase sigma factor</fullName>
    </recommendedName>
</protein>
<evidence type="ECO:0000313" key="1">
    <source>
        <dbReference type="EMBL" id="MFD2571618.1"/>
    </source>
</evidence>
<sequence length="149" mass="16738">MNKLERFGAKSASQGVMPGVDRIALYDQYGSMAYGIILRILRQPEIAQQVLVDLFASPELASSGDFIKNPAVTIIRLARQKALDVQSPTVKETPPSFQEKEKLSDLIFDLSFRQGYTPEAVAQQLQISYTDVMQAIRDHFAYLRNAKRS</sequence>
<dbReference type="RefSeq" id="WP_381523320.1">
    <property type="nucleotide sequence ID" value="NZ_JBHULN010000007.1"/>
</dbReference>
<comment type="caution">
    <text evidence="1">The sequence shown here is derived from an EMBL/GenBank/DDBJ whole genome shotgun (WGS) entry which is preliminary data.</text>
</comment>